<evidence type="ECO:0000313" key="2">
    <source>
        <dbReference type="Proteomes" id="UP000063387"/>
    </source>
</evidence>
<sequence length="211" mass="23413">MSDDEQQFGLDIPATIQRRGQGLIDGAMKGHSKKVTAEHLEMIDKDGSLIHGKEMLLQMAYELRQLPSSDADESSSSEYAASMCLGMVRQLWTHIPDKQLDPMSNGQFLLVLGYLYGTLTMPSHVRHSKAVEAEIKVLQGNLKRQVGGLRGAETKKATAAERKVVAKRIWDELAATRPTHGLSVIVAKRMTAMGMKVTAKTIRKWRKGGWQ</sequence>
<accession>A0A0X8HH06</accession>
<protein>
    <submittedName>
        <fullName evidence="1">Uncharacterized protein</fullName>
    </submittedName>
</protein>
<evidence type="ECO:0000313" key="1">
    <source>
        <dbReference type="EMBL" id="AMD02490.1"/>
    </source>
</evidence>
<name>A0A0X8HH06_9GAMM</name>
<reference evidence="1 2" key="1">
    <citation type="journal article" date="2016" name="Genome Announc.">
        <title>Draft Genome Sequence of 'Halomonas chromatireducens' Strain AGD 8-3, a Haloalkaliphilic Chromate- and Selenite-Reducing Gammaproteobacterium.</title>
        <authorList>
            <person name="Sharko F.S."/>
            <person name="Shapovalova A.A."/>
            <person name="Tsygankova S.V."/>
            <person name="Komova A.V."/>
            <person name="Boulygina E.S."/>
            <person name="Teslyuk A.B."/>
            <person name="Gotovtsev P.M."/>
            <person name="Namsaraev Z.B."/>
            <person name="Khijniak T.V."/>
            <person name="Nedoluzhko A.V."/>
            <person name="Vasilov R.G."/>
        </authorList>
    </citation>
    <scope>NUCLEOTIDE SEQUENCE [LARGE SCALE GENOMIC DNA]</scope>
    <source>
        <strain evidence="1 2">AGD 8-3</strain>
    </source>
</reference>
<proteinExistence type="predicted"/>
<dbReference type="KEGG" id="hco:LOKO_03450"/>
<gene>
    <name evidence="1" type="ORF">LOKO_03450</name>
</gene>
<keyword evidence="2" id="KW-1185">Reference proteome</keyword>
<reference evidence="1 2" key="2">
    <citation type="submission" date="2016-02" db="EMBL/GenBank/DDBJ databases">
        <authorList>
            <person name="Wen L."/>
            <person name="He K."/>
            <person name="Yang H."/>
        </authorList>
    </citation>
    <scope>NUCLEOTIDE SEQUENCE [LARGE SCALE GENOMIC DNA]</scope>
    <source>
        <strain evidence="1 2">AGD 8-3</strain>
    </source>
</reference>
<dbReference type="AlphaFoldDB" id="A0A0X8HH06"/>
<dbReference type="PATRIC" id="fig|507626.3.peg.3449"/>
<dbReference type="Proteomes" id="UP000063387">
    <property type="component" value="Chromosome"/>
</dbReference>
<dbReference type="RefSeq" id="WP_066451878.1">
    <property type="nucleotide sequence ID" value="NZ_CP014226.1"/>
</dbReference>
<dbReference type="STRING" id="507626.LOKO_03450"/>
<organism evidence="1 2">
    <name type="scientific">Halomonas chromatireducens</name>
    <dbReference type="NCBI Taxonomy" id="507626"/>
    <lineage>
        <taxon>Bacteria</taxon>
        <taxon>Pseudomonadati</taxon>
        <taxon>Pseudomonadota</taxon>
        <taxon>Gammaproteobacteria</taxon>
        <taxon>Oceanospirillales</taxon>
        <taxon>Halomonadaceae</taxon>
        <taxon>Halomonas</taxon>
    </lineage>
</organism>
<dbReference type="EMBL" id="CP014226">
    <property type="protein sequence ID" value="AMD02490.1"/>
    <property type="molecule type" value="Genomic_DNA"/>
</dbReference>